<sequence length="45" mass="4943">MDGQVSSTSSPYPPIDSLLSFSTAIDEYTIDRKAPVDKNMYSEEG</sequence>
<reference evidence="1" key="1">
    <citation type="journal article" date="2015" name="Genome Biol. Evol.">
        <title>Organellar Genomes of White Spruce (Picea glauca): Assembly and Annotation.</title>
        <authorList>
            <person name="Jackman S.D."/>
            <person name="Warren R.L."/>
            <person name="Gibb E.A."/>
            <person name="Vandervalk B.P."/>
            <person name="Mohamadi H."/>
            <person name="Chu J."/>
            <person name="Raymond A."/>
            <person name="Pleasance S."/>
            <person name="Coope R."/>
            <person name="Wildung M.R."/>
            <person name="Ritland C.E."/>
            <person name="Bousquet J."/>
            <person name="Jones S.J."/>
            <person name="Bohlmann J."/>
            <person name="Birol I."/>
        </authorList>
    </citation>
    <scope>NUCLEOTIDE SEQUENCE [LARGE SCALE GENOMIC DNA]</scope>
    <source>
        <tissue evidence="1">Flushing bud</tissue>
    </source>
</reference>
<name>A0A101M5H8_PICGL</name>
<proteinExistence type="predicted"/>
<comment type="caution">
    <text evidence="1">The sequence shown here is derived from an EMBL/GenBank/DDBJ whole genome shotgun (WGS) entry which is preliminary data.</text>
</comment>
<dbReference type="EMBL" id="LKAM01000001">
    <property type="protein sequence ID" value="KUM51195.1"/>
    <property type="molecule type" value="Genomic_DNA"/>
</dbReference>
<organism evidence="1">
    <name type="scientific">Picea glauca</name>
    <name type="common">White spruce</name>
    <name type="synonym">Pinus glauca</name>
    <dbReference type="NCBI Taxonomy" id="3330"/>
    <lineage>
        <taxon>Eukaryota</taxon>
        <taxon>Viridiplantae</taxon>
        <taxon>Streptophyta</taxon>
        <taxon>Embryophyta</taxon>
        <taxon>Tracheophyta</taxon>
        <taxon>Spermatophyta</taxon>
        <taxon>Pinopsida</taxon>
        <taxon>Pinidae</taxon>
        <taxon>Conifers I</taxon>
        <taxon>Pinales</taxon>
        <taxon>Pinaceae</taxon>
        <taxon>Picea</taxon>
    </lineage>
</organism>
<gene>
    <name evidence="1" type="ORF">ABT39_MTgene1041</name>
</gene>
<dbReference type="AlphaFoldDB" id="A0A101M5H8"/>
<protein>
    <submittedName>
        <fullName evidence="1">Uncharacterized protein</fullName>
    </submittedName>
</protein>
<evidence type="ECO:0000313" key="1">
    <source>
        <dbReference type="EMBL" id="KUM51195.1"/>
    </source>
</evidence>
<accession>A0A101M5H8</accession>
<keyword evidence="1" id="KW-0496">Mitochondrion</keyword>
<geneLocation type="mitochondrion" evidence="1"/>